<evidence type="ECO:0000313" key="3">
    <source>
        <dbReference type="EMBL" id="VVE27803.1"/>
    </source>
</evidence>
<proteinExistence type="predicted"/>
<feature type="chain" id="PRO_5022749540" evidence="2">
    <location>
        <begin position="25"/>
        <end position="328"/>
    </location>
</feature>
<dbReference type="EMBL" id="CABPRZ010000014">
    <property type="protein sequence ID" value="VVE27803.1"/>
    <property type="molecule type" value="Genomic_DNA"/>
</dbReference>
<comment type="subcellular location">
    <subcellularLocation>
        <location evidence="1">Cell outer membrane</location>
    </subcellularLocation>
</comment>
<dbReference type="SUPFAM" id="SSF56925">
    <property type="entry name" value="OMPA-like"/>
    <property type="match status" value="1"/>
</dbReference>
<reference evidence="3 4" key="1">
    <citation type="submission" date="2019-08" db="EMBL/GenBank/DDBJ databases">
        <authorList>
            <person name="Peeters C."/>
        </authorList>
    </citation>
    <scope>NUCLEOTIDE SEQUENCE [LARGE SCALE GENOMIC DNA]</scope>
    <source>
        <strain evidence="3 4">LMG 30175</strain>
    </source>
</reference>
<dbReference type="OrthoDB" id="8741777at2"/>
<feature type="signal peptide" evidence="2">
    <location>
        <begin position="1"/>
        <end position="24"/>
    </location>
</feature>
<name>A0A5E4WU57_9BURK</name>
<dbReference type="GO" id="GO:0009279">
    <property type="term" value="C:cell outer membrane"/>
    <property type="evidence" value="ECO:0007669"/>
    <property type="project" value="UniProtKB-SubCell"/>
</dbReference>
<accession>A0A5E4WU57</accession>
<dbReference type="InterPro" id="IPR011250">
    <property type="entry name" value="OMP/PagP_B-barrel"/>
</dbReference>
<protein>
    <submittedName>
        <fullName evidence="3">Uncharacterized protein</fullName>
    </submittedName>
</protein>
<organism evidence="3 4">
    <name type="scientific">Pandoraea terrae</name>
    <dbReference type="NCBI Taxonomy" id="1537710"/>
    <lineage>
        <taxon>Bacteria</taxon>
        <taxon>Pseudomonadati</taxon>
        <taxon>Pseudomonadota</taxon>
        <taxon>Betaproteobacteria</taxon>
        <taxon>Burkholderiales</taxon>
        <taxon>Burkholderiaceae</taxon>
        <taxon>Pandoraea</taxon>
    </lineage>
</organism>
<dbReference type="Proteomes" id="UP000414233">
    <property type="component" value="Unassembled WGS sequence"/>
</dbReference>
<keyword evidence="4" id="KW-1185">Reference proteome</keyword>
<evidence type="ECO:0000256" key="1">
    <source>
        <dbReference type="ARBA" id="ARBA00004442"/>
    </source>
</evidence>
<gene>
    <name evidence="3" type="ORF">PTE30175_03397</name>
</gene>
<sequence length="328" mass="35880">MPTTTQRIRAICLAGAALSLSASAAELAVYQGGLQVSQGSNRAQTYSWGVEYRHPISDHFSGSLIYLNEGHVPDHHRDGTGAQLWWRSGQADVGPVFEVGAGPYRFFDTTAAGNGAGFADAHGWGVLASAAANWYFESGWFASLRVNRVQARHSYNSTALIAGLGYRFGSETKPRDAAPEGLYDWRDGRWEIDGALGKTVVNSFHSEHAFAKSADLRLKLTDHLTGSVSFINEGDARLERRWGGAAQLWLDDQLTERFSVGAGMGPYVAIDKYHHPGEKSAPDVSLLVSATAAYAFTPRWVTRAIWHRVATGYSRDADIFMLAMGYRF</sequence>
<dbReference type="AlphaFoldDB" id="A0A5E4WU57"/>
<dbReference type="RefSeq" id="WP_150698235.1">
    <property type="nucleotide sequence ID" value="NZ_CABPRZ010000014.1"/>
</dbReference>
<keyword evidence="2" id="KW-0732">Signal</keyword>
<evidence type="ECO:0000313" key="4">
    <source>
        <dbReference type="Proteomes" id="UP000414233"/>
    </source>
</evidence>
<evidence type="ECO:0000256" key="2">
    <source>
        <dbReference type="SAM" id="SignalP"/>
    </source>
</evidence>